<dbReference type="Proteomes" id="UP000824225">
    <property type="component" value="Unassembled WGS sequence"/>
</dbReference>
<feature type="transmembrane region" description="Helical" evidence="1">
    <location>
        <begin position="42"/>
        <end position="62"/>
    </location>
</feature>
<dbReference type="EMBL" id="DXAN01000027">
    <property type="protein sequence ID" value="HJA09220.1"/>
    <property type="molecule type" value="Genomic_DNA"/>
</dbReference>
<keyword evidence="1" id="KW-0812">Transmembrane</keyword>
<proteinExistence type="predicted"/>
<protein>
    <submittedName>
        <fullName evidence="2">Uncharacterized protein</fullName>
    </submittedName>
</protein>
<keyword evidence="1" id="KW-0472">Membrane</keyword>
<evidence type="ECO:0000313" key="2">
    <source>
        <dbReference type="EMBL" id="HJA09220.1"/>
    </source>
</evidence>
<sequence>MKTYRNLTCALAVLTLCSLALIVFFSVEHLGGPSPAVLNVNIAVFAVALVAFIVSFIMYFHSKNVAITVLKRRGSRVYGELLHHKMKLIDVMDDEKPLADWESVLYSPDEFPRIKKFLYEEYFLLLNYDPFLTGAAATAAVNVFYDMHKELENYMRSVAYDRIEYDKFKRLYRKVSGHDLAPDTPESDFERPELKEAYDALLSANEYALFNGDHLLKVLDAQLTELDRHFKAGVPWSTAKPSFDAEFQLWMNSKD</sequence>
<evidence type="ECO:0000256" key="1">
    <source>
        <dbReference type="SAM" id="Phobius"/>
    </source>
</evidence>
<name>A0A9D2HFS5_9BACT</name>
<gene>
    <name evidence="2" type="ORF">H9962_08550</name>
</gene>
<reference evidence="2" key="2">
    <citation type="submission" date="2021-04" db="EMBL/GenBank/DDBJ databases">
        <authorList>
            <person name="Gilroy R."/>
        </authorList>
    </citation>
    <scope>NUCLEOTIDE SEQUENCE</scope>
    <source>
        <strain evidence="2">CHK186-16707</strain>
    </source>
</reference>
<organism evidence="2 3">
    <name type="scientific">Candidatus Mailhella merdigallinarum</name>
    <dbReference type="NCBI Taxonomy" id="2838658"/>
    <lineage>
        <taxon>Bacteria</taxon>
        <taxon>Pseudomonadati</taxon>
        <taxon>Thermodesulfobacteriota</taxon>
        <taxon>Desulfovibrionia</taxon>
        <taxon>Desulfovibrionales</taxon>
        <taxon>Desulfovibrionaceae</taxon>
        <taxon>Mailhella</taxon>
    </lineage>
</organism>
<evidence type="ECO:0000313" key="3">
    <source>
        <dbReference type="Proteomes" id="UP000824225"/>
    </source>
</evidence>
<keyword evidence="1" id="KW-1133">Transmembrane helix</keyword>
<accession>A0A9D2HFS5</accession>
<reference evidence="2" key="1">
    <citation type="journal article" date="2021" name="PeerJ">
        <title>Extensive microbial diversity within the chicken gut microbiome revealed by metagenomics and culture.</title>
        <authorList>
            <person name="Gilroy R."/>
            <person name="Ravi A."/>
            <person name="Getino M."/>
            <person name="Pursley I."/>
            <person name="Horton D.L."/>
            <person name="Alikhan N.F."/>
            <person name="Baker D."/>
            <person name="Gharbi K."/>
            <person name="Hall N."/>
            <person name="Watson M."/>
            <person name="Adriaenssens E.M."/>
            <person name="Foster-Nyarko E."/>
            <person name="Jarju S."/>
            <person name="Secka A."/>
            <person name="Antonio M."/>
            <person name="Oren A."/>
            <person name="Chaudhuri R.R."/>
            <person name="La Ragione R."/>
            <person name="Hildebrand F."/>
            <person name="Pallen M.J."/>
        </authorList>
    </citation>
    <scope>NUCLEOTIDE SEQUENCE</scope>
    <source>
        <strain evidence="2">CHK186-16707</strain>
    </source>
</reference>
<dbReference type="AlphaFoldDB" id="A0A9D2HFS5"/>
<comment type="caution">
    <text evidence="2">The sequence shown here is derived from an EMBL/GenBank/DDBJ whole genome shotgun (WGS) entry which is preliminary data.</text>
</comment>